<evidence type="ECO:0000313" key="2">
    <source>
        <dbReference type="Proteomes" id="UP000054477"/>
    </source>
</evidence>
<reference evidence="2" key="2">
    <citation type="submission" date="2015-01" db="EMBL/GenBank/DDBJ databases">
        <title>Evolutionary Origins and Diversification of the Mycorrhizal Mutualists.</title>
        <authorList>
            <consortium name="DOE Joint Genome Institute"/>
            <consortium name="Mycorrhizal Genomics Consortium"/>
            <person name="Kohler A."/>
            <person name="Kuo A."/>
            <person name="Nagy L.G."/>
            <person name="Floudas D."/>
            <person name="Copeland A."/>
            <person name="Barry K.W."/>
            <person name="Cichocki N."/>
            <person name="Veneault-Fourrey C."/>
            <person name="LaButti K."/>
            <person name="Lindquist E.A."/>
            <person name="Lipzen A."/>
            <person name="Lundell T."/>
            <person name="Morin E."/>
            <person name="Murat C."/>
            <person name="Riley R."/>
            <person name="Ohm R."/>
            <person name="Sun H."/>
            <person name="Tunlid A."/>
            <person name="Henrissat B."/>
            <person name="Grigoriev I.V."/>
            <person name="Hibbett D.S."/>
            <person name="Martin F."/>
        </authorList>
    </citation>
    <scope>NUCLEOTIDE SEQUENCE [LARGE SCALE GENOMIC DNA]</scope>
    <source>
        <strain evidence="2">LaAM-08-1</strain>
    </source>
</reference>
<name>A0A0C9X7A6_9AGAR</name>
<dbReference type="HOGENOM" id="CLU_2386510_0_0_1"/>
<sequence>MLHQYHHPHHHAHFLQARVSKPRWTTKTPEGPARTDNALLLEQCSRCQLSLYLFSYSHHCANSLPTLNPFRADSFPVFLYHRANLPASRLPRSI</sequence>
<protein>
    <submittedName>
        <fullName evidence="1">Uncharacterized protein</fullName>
    </submittedName>
</protein>
<proteinExistence type="predicted"/>
<keyword evidence="2" id="KW-1185">Reference proteome</keyword>
<dbReference type="Proteomes" id="UP000054477">
    <property type="component" value="Unassembled WGS sequence"/>
</dbReference>
<dbReference type="EMBL" id="KN838842">
    <property type="protein sequence ID" value="KIJ93466.1"/>
    <property type="molecule type" value="Genomic_DNA"/>
</dbReference>
<organism evidence="1 2">
    <name type="scientific">Laccaria amethystina LaAM-08-1</name>
    <dbReference type="NCBI Taxonomy" id="1095629"/>
    <lineage>
        <taxon>Eukaryota</taxon>
        <taxon>Fungi</taxon>
        <taxon>Dikarya</taxon>
        <taxon>Basidiomycota</taxon>
        <taxon>Agaricomycotina</taxon>
        <taxon>Agaricomycetes</taxon>
        <taxon>Agaricomycetidae</taxon>
        <taxon>Agaricales</taxon>
        <taxon>Agaricineae</taxon>
        <taxon>Hydnangiaceae</taxon>
        <taxon>Laccaria</taxon>
    </lineage>
</organism>
<evidence type="ECO:0000313" key="1">
    <source>
        <dbReference type="EMBL" id="KIJ93466.1"/>
    </source>
</evidence>
<accession>A0A0C9X7A6</accession>
<reference evidence="1 2" key="1">
    <citation type="submission" date="2014-04" db="EMBL/GenBank/DDBJ databases">
        <authorList>
            <consortium name="DOE Joint Genome Institute"/>
            <person name="Kuo A."/>
            <person name="Kohler A."/>
            <person name="Nagy L.G."/>
            <person name="Floudas D."/>
            <person name="Copeland A."/>
            <person name="Barry K.W."/>
            <person name="Cichocki N."/>
            <person name="Veneault-Fourrey C."/>
            <person name="LaButti K."/>
            <person name="Lindquist E.A."/>
            <person name="Lipzen A."/>
            <person name="Lundell T."/>
            <person name="Morin E."/>
            <person name="Murat C."/>
            <person name="Sun H."/>
            <person name="Tunlid A."/>
            <person name="Henrissat B."/>
            <person name="Grigoriev I.V."/>
            <person name="Hibbett D.S."/>
            <person name="Martin F."/>
            <person name="Nordberg H.P."/>
            <person name="Cantor M.N."/>
            <person name="Hua S.X."/>
        </authorList>
    </citation>
    <scope>NUCLEOTIDE SEQUENCE [LARGE SCALE GENOMIC DNA]</scope>
    <source>
        <strain evidence="1 2">LaAM-08-1</strain>
    </source>
</reference>
<gene>
    <name evidence="1" type="ORF">K443DRAFT_397210</name>
</gene>
<dbReference type="AlphaFoldDB" id="A0A0C9X7A6"/>